<keyword evidence="9" id="KW-0460">Magnesium</keyword>
<evidence type="ECO:0000313" key="11">
    <source>
        <dbReference type="EMBL" id="UWX05358.1"/>
    </source>
</evidence>
<evidence type="ECO:0000256" key="10">
    <source>
        <dbReference type="ARBA" id="ARBA00032441"/>
    </source>
</evidence>
<proteinExistence type="inferred from homology"/>
<evidence type="ECO:0000256" key="3">
    <source>
        <dbReference type="ARBA" id="ARBA00019010"/>
    </source>
</evidence>
<keyword evidence="5" id="KW-0819">tRNA processing</keyword>
<accession>A0ABY5XZN7</accession>
<dbReference type="EMBL" id="CP065938">
    <property type="protein sequence ID" value="UWX05358.1"/>
    <property type="molecule type" value="Genomic_DNA"/>
</dbReference>
<evidence type="ECO:0000256" key="7">
    <source>
        <dbReference type="ARBA" id="ARBA00022741"/>
    </source>
</evidence>
<protein>
    <recommendedName>
        <fullName evidence="3">tRNA threonylcarbamoyladenosine biosynthesis protein TsaE</fullName>
    </recommendedName>
    <alternativeName>
        <fullName evidence="10">t(6)A37 threonylcarbamoyladenosine biosynthesis protein TsaE</fullName>
    </alternativeName>
</protein>
<reference evidence="11" key="1">
    <citation type="submission" date="2020-12" db="EMBL/GenBank/DDBJ databases">
        <title>Taurinivorans muris gen. nov., sp. nov., fundamental and realized metabolic niche of a ubiquitous sulfidogenic bacterium in the murine intestine.</title>
        <authorList>
            <person name="Ye H."/>
            <person name="Hanson B.T."/>
            <person name="Loy A."/>
        </authorList>
    </citation>
    <scope>NUCLEOTIDE SEQUENCE</scope>
    <source>
        <strain evidence="11">LT0009</strain>
    </source>
</reference>
<evidence type="ECO:0000313" key="12">
    <source>
        <dbReference type="Proteomes" id="UP001058120"/>
    </source>
</evidence>
<keyword evidence="8" id="KW-0067">ATP-binding</keyword>
<comment type="similarity">
    <text evidence="2">Belongs to the TsaE family.</text>
</comment>
<dbReference type="Proteomes" id="UP001058120">
    <property type="component" value="Chromosome"/>
</dbReference>
<dbReference type="InterPro" id="IPR003442">
    <property type="entry name" value="T6A_TsaE"/>
</dbReference>
<evidence type="ECO:0000256" key="1">
    <source>
        <dbReference type="ARBA" id="ARBA00004496"/>
    </source>
</evidence>
<name>A0ABY5XZN7_9BACT</name>
<dbReference type="NCBIfam" id="TIGR00150">
    <property type="entry name" value="T6A_YjeE"/>
    <property type="match status" value="1"/>
</dbReference>
<dbReference type="RefSeq" id="WP_334314935.1">
    <property type="nucleotide sequence ID" value="NZ_CP065938.1"/>
</dbReference>
<dbReference type="Gene3D" id="3.40.50.300">
    <property type="entry name" value="P-loop containing nucleotide triphosphate hydrolases"/>
    <property type="match status" value="1"/>
</dbReference>
<evidence type="ECO:0000256" key="9">
    <source>
        <dbReference type="ARBA" id="ARBA00022842"/>
    </source>
</evidence>
<keyword evidence="4" id="KW-0963">Cytoplasm</keyword>
<dbReference type="PANTHER" id="PTHR33540">
    <property type="entry name" value="TRNA THREONYLCARBAMOYLADENOSINE BIOSYNTHESIS PROTEIN TSAE"/>
    <property type="match status" value="1"/>
</dbReference>
<keyword evidence="7" id="KW-0547">Nucleotide-binding</keyword>
<keyword evidence="6" id="KW-0479">Metal-binding</keyword>
<evidence type="ECO:0000256" key="5">
    <source>
        <dbReference type="ARBA" id="ARBA00022694"/>
    </source>
</evidence>
<dbReference type="InterPro" id="IPR027417">
    <property type="entry name" value="P-loop_NTPase"/>
</dbReference>
<organism evidence="11 12">
    <name type="scientific">Taurinivorans muris</name>
    <dbReference type="NCBI Taxonomy" id="2787751"/>
    <lineage>
        <taxon>Bacteria</taxon>
        <taxon>Pseudomonadati</taxon>
        <taxon>Thermodesulfobacteriota</taxon>
        <taxon>Desulfovibrionia</taxon>
        <taxon>Desulfovibrionales</taxon>
        <taxon>Desulfovibrionaceae</taxon>
        <taxon>Taurinivorans</taxon>
    </lineage>
</organism>
<evidence type="ECO:0000256" key="8">
    <source>
        <dbReference type="ARBA" id="ARBA00022840"/>
    </source>
</evidence>
<evidence type="ECO:0000256" key="6">
    <source>
        <dbReference type="ARBA" id="ARBA00022723"/>
    </source>
</evidence>
<dbReference type="Pfam" id="PF02367">
    <property type="entry name" value="TsaE"/>
    <property type="match status" value="1"/>
</dbReference>
<sequence>MRNSCSLTLANLEDTEKFAQMAAKTLLDLKEKGRLLQTVYLLGEMGVGKTAFTRAFVGSLPNAENAEVASPSFTLCHEYPTNPEIYHADLYRLPDCADLPEELQNIGKNAVLLLEWAERLHPGAKAGNRLEILFAKENLNPAQKNASQNIDNFVNVCELKRHVNIVAHGDIASEFLQLLTKKLQNCFFIS</sequence>
<gene>
    <name evidence="11" type="primary">tsaE</name>
    <name evidence="11" type="ORF">JBF11_07855</name>
</gene>
<comment type="subcellular location">
    <subcellularLocation>
        <location evidence="1">Cytoplasm</location>
    </subcellularLocation>
</comment>
<dbReference type="PANTHER" id="PTHR33540:SF2">
    <property type="entry name" value="TRNA THREONYLCARBAMOYLADENOSINE BIOSYNTHESIS PROTEIN TSAE"/>
    <property type="match status" value="1"/>
</dbReference>
<dbReference type="SUPFAM" id="SSF52540">
    <property type="entry name" value="P-loop containing nucleoside triphosphate hydrolases"/>
    <property type="match status" value="1"/>
</dbReference>
<evidence type="ECO:0000256" key="2">
    <source>
        <dbReference type="ARBA" id="ARBA00007599"/>
    </source>
</evidence>
<evidence type="ECO:0000256" key="4">
    <source>
        <dbReference type="ARBA" id="ARBA00022490"/>
    </source>
</evidence>
<keyword evidence="12" id="KW-1185">Reference proteome</keyword>